<keyword evidence="1" id="KW-0456">Lyase</keyword>
<sequence length="418" mass="47190">MTTLEGLSIGASRSSTVTFLPEPDPRPRRYTIVSVDDHLVEPPDTFEGRLPQRFVEQGPRVVEQDDGGQVWVMEDRVIPNAGTNAVAGRPPSEYSMEPTRFEHMRRGSWDPHARLADMDVAGVWASLCFPSMVAGFAGARFAETKDPELGLAAMRAWNDWHLESWCGADPERFIPQQITWLRDPEVAAAEVRRNAERGFRSLSFPEIPERLRLPSIHTGYWDPVLRACEETDTTLSLHVGSASALVGGSSDAPPEVTTSLFFVGSIITTADWLFSKAALRFPGLRIAISEGGIGWVPSLLDRVEHCFRYRDFTGGWTDEEMHPNDVLRRNFWFCALDDAAGFEMLERIGEDRVTVECDFPHADSTWPDTQEYMHRQLGFLPEPVIEKLTWRNACELYRFDLAERAASRAWHREVAAPQ</sequence>
<dbReference type="PANTHER" id="PTHR21240:SF28">
    <property type="entry name" value="ISO-OROTATE DECARBOXYLASE (EUROFUNG)"/>
    <property type="match status" value="1"/>
</dbReference>
<evidence type="ECO:0000259" key="2">
    <source>
        <dbReference type="Pfam" id="PF04909"/>
    </source>
</evidence>
<dbReference type="RefSeq" id="WP_163481827.1">
    <property type="nucleotide sequence ID" value="NZ_JAAGWF010000010.1"/>
</dbReference>
<name>A0A7K3W0Q7_9ACTN</name>
<comment type="caution">
    <text evidence="3">The sequence shown here is derived from an EMBL/GenBank/DDBJ whole genome shotgun (WGS) entry which is preliminary data.</text>
</comment>
<proteinExistence type="predicted"/>
<accession>A0A7K3W0Q7</accession>
<dbReference type="InterPro" id="IPR032465">
    <property type="entry name" value="ACMSD"/>
</dbReference>
<keyword evidence="4" id="KW-1185">Reference proteome</keyword>
<organism evidence="3 4">
    <name type="scientific">Geodermatophilus sabuli</name>
    <dbReference type="NCBI Taxonomy" id="1564158"/>
    <lineage>
        <taxon>Bacteria</taxon>
        <taxon>Bacillati</taxon>
        <taxon>Actinomycetota</taxon>
        <taxon>Actinomycetes</taxon>
        <taxon>Geodermatophilales</taxon>
        <taxon>Geodermatophilaceae</taxon>
        <taxon>Geodermatophilus</taxon>
    </lineage>
</organism>
<dbReference type="EMBL" id="JAAGWF010000010">
    <property type="protein sequence ID" value="NEK58459.1"/>
    <property type="molecule type" value="Genomic_DNA"/>
</dbReference>
<dbReference type="GO" id="GO:0016831">
    <property type="term" value="F:carboxy-lyase activity"/>
    <property type="evidence" value="ECO:0007669"/>
    <property type="project" value="InterPro"/>
</dbReference>
<keyword evidence="3" id="KW-0378">Hydrolase</keyword>
<dbReference type="PANTHER" id="PTHR21240">
    <property type="entry name" value="2-AMINO-3-CARBOXYLMUCONATE-6-SEMIALDEHYDE DECARBOXYLASE"/>
    <property type="match status" value="1"/>
</dbReference>
<dbReference type="Pfam" id="PF04909">
    <property type="entry name" value="Amidohydro_2"/>
    <property type="match status" value="1"/>
</dbReference>
<gene>
    <name evidence="3" type="ORF">GCU56_11300</name>
</gene>
<evidence type="ECO:0000256" key="1">
    <source>
        <dbReference type="ARBA" id="ARBA00023239"/>
    </source>
</evidence>
<dbReference type="AlphaFoldDB" id="A0A7K3W0Q7"/>
<evidence type="ECO:0000313" key="3">
    <source>
        <dbReference type="EMBL" id="NEK58459.1"/>
    </source>
</evidence>
<dbReference type="Proteomes" id="UP000470246">
    <property type="component" value="Unassembled WGS sequence"/>
</dbReference>
<reference evidence="3 4" key="1">
    <citation type="submission" date="2020-02" db="EMBL/GenBank/DDBJ databases">
        <title>Geodermatophilus sabuli CPCC 205279 I12A-02694.</title>
        <authorList>
            <person name="Jiang Z."/>
        </authorList>
    </citation>
    <scope>NUCLEOTIDE SEQUENCE [LARGE SCALE GENOMIC DNA]</scope>
    <source>
        <strain evidence="3 4">I12A-02694</strain>
    </source>
</reference>
<dbReference type="GO" id="GO:0019748">
    <property type="term" value="P:secondary metabolic process"/>
    <property type="evidence" value="ECO:0007669"/>
    <property type="project" value="TreeGrafter"/>
</dbReference>
<protein>
    <submittedName>
        <fullName evidence="3">Amidohydrolase</fullName>
    </submittedName>
</protein>
<dbReference type="SUPFAM" id="SSF51556">
    <property type="entry name" value="Metallo-dependent hydrolases"/>
    <property type="match status" value="1"/>
</dbReference>
<dbReference type="Gene3D" id="3.20.20.140">
    <property type="entry name" value="Metal-dependent hydrolases"/>
    <property type="match status" value="1"/>
</dbReference>
<evidence type="ECO:0000313" key="4">
    <source>
        <dbReference type="Proteomes" id="UP000470246"/>
    </source>
</evidence>
<feature type="domain" description="Amidohydrolase-related" evidence="2">
    <location>
        <begin position="103"/>
        <end position="399"/>
    </location>
</feature>
<dbReference type="InterPro" id="IPR032466">
    <property type="entry name" value="Metal_Hydrolase"/>
</dbReference>
<dbReference type="GO" id="GO:0005737">
    <property type="term" value="C:cytoplasm"/>
    <property type="evidence" value="ECO:0007669"/>
    <property type="project" value="TreeGrafter"/>
</dbReference>
<dbReference type="InterPro" id="IPR006680">
    <property type="entry name" value="Amidohydro-rel"/>
</dbReference>
<dbReference type="GO" id="GO:0016787">
    <property type="term" value="F:hydrolase activity"/>
    <property type="evidence" value="ECO:0007669"/>
    <property type="project" value="UniProtKB-KW"/>
</dbReference>